<comment type="function">
    <text evidence="1">Could be involved in insertion of integral membrane proteins into the membrane.</text>
</comment>
<dbReference type="PANTHER" id="PTHR33383">
    <property type="entry name" value="MEMBRANE PROTEIN INSERTION EFFICIENCY FACTOR-RELATED"/>
    <property type="match status" value="1"/>
</dbReference>
<dbReference type="InterPro" id="IPR002696">
    <property type="entry name" value="Membr_insert_effic_factor_YidD"/>
</dbReference>
<keyword evidence="1" id="KW-0472">Membrane</keyword>
<reference evidence="2 3" key="1">
    <citation type="submission" date="2024-11" db="EMBL/GenBank/DDBJ databases">
        <title>First Report of Moraxella oculi in Brazil in an Infectious Bovine Keratoconjunctivitis Outbreak.</title>
        <authorList>
            <person name="Carvalho C.V."/>
            <person name="Domingues R."/>
            <person name="Coutinho C."/>
            <person name="Honorio N.T.B.S."/>
            <person name="Faza D.R.L.R."/>
            <person name="Carvalho W.A."/>
            <person name="Machado A.B.F."/>
            <person name="Martins M.F."/>
            <person name="Gaspar E.B."/>
        </authorList>
    </citation>
    <scope>NUCLEOTIDE SEQUENCE [LARGE SCALE GENOMIC DNA]</scope>
    <source>
        <strain evidence="2 3">2117LE</strain>
    </source>
</reference>
<dbReference type="NCBIfam" id="TIGR00278">
    <property type="entry name" value="membrane protein insertion efficiency factor YidD"/>
    <property type="match status" value="1"/>
</dbReference>
<comment type="similarity">
    <text evidence="1">Belongs to the UPF0161 family.</text>
</comment>
<proteinExistence type="inferred from homology"/>
<protein>
    <recommendedName>
        <fullName evidence="1">Putative membrane protein insertion efficiency factor</fullName>
    </recommendedName>
</protein>
<sequence>MLRCYLLRLIMMYQKVISPIIPARCRYYPTCSHYARQALTWHRLGRGLVLVLRRLLSCHPWGGHGVDFVPVPMYGYYYDIADEVYKTGLGVLVDDFSYVARLNWLMRK</sequence>
<name>A0ABW8UC60_9GAMM</name>
<dbReference type="PANTHER" id="PTHR33383:SF1">
    <property type="entry name" value="MEMBRANE PROTEIN INSERTION EFFICIENCY FACTOR-RELATED"/>
    <property type="match status" value="1"/>
</dbReference>
<gene>
    <name evidence="2" type="primary">yidD</name>
    <name evidence="2" type="ORF">ACJHVH_07620</name>
</gene>
<dbReference type="HAMAP" id="MF_00386">
    <property type="entry name" value="UPF0161_YidD"/>
    <property type="match status" value="1"/>
</dbReference>
<dbReference type="Pfam" id="PF01809">
    <property type="entry name" value="YidD"/>
    <property type="match status" value="1"/>
</dbReference>
<evidence type="ECO:0000313" key="3">
    <source>
        <dbReference type="Proteomes" id="UP001624684"/>
    </source>
</evidence>
<comment type="caution">
    <text evidence="2">The sequence shown here is derived from an EMBL/GenBank/DDBJ whole genome shotgun (WGS) entry which is preliminary data.</text>
</comment>
<dbReference type="Proteomes" id="UP001624684">
    <property type="component" value="Unassembled WGS sequence"/>
</dbReference>
<dbReference type="EMBL" id="JBJJXE010000013">
    <property type="protein sequence ID" value="MFL1732855.1"/>
    <property type="molecule type" value="Genomic_DNA"/>
</dbReference>
<evidence type="ECO:0000256" key="1">
    <source>
        <dbReference type="HAMAP-Rule" id="MF_00386"/>
    </source>
</evidence>
<dbReference type="SMART" id="SM01234">
    <property type="entry name" value="Haemolytic"/>
    <property type="match status" value="1"/>
</dbReference>
<accession>A0ABW8UC60</accession>
<organism evidence="2 3">
    <name type="scientific">Moraxella oculi</name>
    <dbReference type="NCBI Taxonomy" id="2940516"/>
    <lineage>
        <taxon>Bacteria</taxon>
        <taxon>Pseudomonadati</taxon>
        <taxon>Pseudomonadota</taxon>
        <taxon>Gammaproteobacteria</taxon>
        <taxon>Moraxellales</taxon>
        <taxon>Moraxellaceae</taxon>
        <taxon>Moraxella</taxon>
    </lineage>
</organism>
<keyword evidence="3" id="KW-1185">Reference proteome</keyword>
<keyword evidence="1" id="KW-1003">Cell membrane</keyword>
<comment type="subcellular location">
    <subcellularLocation>
        <location evidence="1">Cell membrane</location>
        <topology evidence="1">Peripheral membrane protein</topology>
        <orientation evidence="1">Cytoplasmic side</orientation>
    </subcellularLocation>
</comment>
<evidence type="ECO:0000313" key="2">
    <source>
        <dbReference type="EMBL" id="MFL1732855.1"/>
    </source>
</evidence>
<dbReference type="RefSeq" id="WP_283162930.1">
    <property type="nucleotide sequence ID" value="NZ_JAMBAQ010000013.1"/>
</dbReference>